<name>A0A1I2S6G2_9BACT</name>
<feature type="compositionally biased region" description="Polar residues" evidence="1">
    <location>
        <begin position="1"/>
        <end position="18"/>
    </location>
</feature>
<sequence length="101" mass="10136">MVFASCSGNEQENTTTATVPAADVNQAPAKQVALNPPHGEPGHDCALPVGAPLDGTPQPRLVQPNLSPIPAKTTVAPGTNPPHGEPGHDCAIPVGAPLGQK</sequence>
<dbReference type="EMBL" id="FOOT01000002">
    <property type="protein sequence ID" value="SFG45581.1"/>
    <property type="molecule type" value="Genomic_DNA"/>
</dbReference>
<feature type="region of interest" description="Disordered" evidence="1">
    <location>
        <begin position="1"/>
        <end position="101"/>
    </location>
</feature>
<gene>
    <name evidence="2" type="ORF">SAMN05421739_102581</name>
</gene>
<proteinExistence type="predicted"/>
<dbReference type="Proteomes" id="UP000198724">
    <property type="component" value="Unassembled WGS sequence"/>
</dbReference>
<evidence type="ECO:0000313" key="2">
    <source>
        <dbReference type="EMBL" id="SFG45581.1"/>
    </source>
</evidence>
<dbReference type="STRING" id="1436961.SAMN05421739_102581"/>
<keyword evidence="3" id="KW-1185">Reference proteome</keyword>
<evidence type="ECO:0000256" key="1">
    <source>
        <dbReference type="SAM" id="MobiDB-lite"/>
    </source>
</evidence>
<reference evidence="3" key="1">
    <citation type="submission" date="2016-10" db="EMBL/GenBank/DDBJ databases">
        <authorList>
            <person name="Varghese N."/>
            <person name="Submissions S."/>
        </authorList>
    </citation>
    <scope>NUCLEOTIDE SEQUENCE [LARGE SCALE GENOMIC DNA]</scope>
    <source>
        <strain evidence="3">LP51</strain>
    </source>
</reference>
<organism evidence="2 3">
    <name type="scientific">Pontibacter chinhatensis</name>
    <dbReference type="NCBI Taxonomy" id="1436961"/>
    <lineage>
        <taxon>Bacteria</taxon>
        <taxon>Pseudomonadati</taxon>
        <taxon>Bacteroidota</taxon>
        <taxon>Cytophagia</taxon>
        <taxon>Cytophagales</taxon>
        <taxon>Hymenobacteraceae</taxon>
        <taxon>Pontibacter</taxon>
    </lineage>
</organism>
<protein>
    <submittedName>
        <fullName evidence="2">Uncharacterized protein</fullName>
    </submittedName>
</protein>
<evidence type="ECO:0000313" key="3">
    <source>
        <dbReference type="Proteomes" id="UP000198724"/>
    </source>
</evidence>
<dbReference type="AlphaFoldDB" id="A0A1I2S6G2"/>
<accession>A0A1I2S6G2</accession>